<protein>
    <submittedName>
        <fullName evidence="1">Uncharacterized protein</fullName>
    </submittedName>
</protein>
<dbReference type="EMBL" id="GGEC01073350">
    <property type="protein sequence ID" value="MBX53834.1"/>
    <property type="molecule type" value="Transcribed_RNA"/>
</dbReference>
<sequence length="14" mass="1804">MGQLLKEVLYFYYH</sequence>
<organism evidence="1">
    <name type="scientific">Rhizophora mucronata</name>
    <name type="common">Asiatic mangrove</name>
    <dbReference type="NCBI Taxonomy" id="61149"/>
    <lineage>
        <taxon>Eukaryota</taxon>
        <taxon>Viridiplantae</taxon>
        <taxon>Streptophyta</taxon>
        <taxon>Embryophyta</taxon>
        <taxon>Tracheophyta</taxon>
        <taxon>Spermatophyta</taxon>
        <taxon>Magnoliopsida</taxon>
        <taxon>eudicotyledons</taxon>
        <taxon>Gunneridae</taxon>
        <taxon>Pentapetalae</taxon>
        <taxon>rosids</taxon>
        <taxon>fabids</taxon>
        <taxon>Malpighiales</taxon>
        <taxon>Rhizophoraceae</taxon>
        <taxon>Rhizophora</taxon>
    </lineage>
</organism>
<proteinExistence type="predicted"/>
<name>A0A2P2PGG0_RHIMU</name>
<accession>A0A2P2PGG0</accession>
<reference evidence="1" key="1">
    <citation type="submission" date="2018-02" db="EMBL/GenBank/DDBJ databases">
        <title>Rhizophora mucronata_Transcriptome.</title>
        <authorList>
            <person name="Meera S.P."/>
            <person name="Sreeshan A."/>
            <person name="Augustine A."/>
        </authorList>
    </citation>
    <scope>NUCLEOTIDE SEQUENCE</scope>
    <source>
        <tissue evidence="1">Leaf</tissue>
    </source>
</reference>
<evidence type="ECO:0000313" key="1">
    <source>
        <dbReference type="EMBL" id="MBX53834.1"/>
    </source>
</evidence>